<dbReference type="PANTHER" id="PTHR11659">
    <property type="entry name" value="GLUTAMYL-TRNA GLN AMIDOTRANSFERASE SUBUNIT B MITOCHONDRIAL AND PROKARYOTIC PET112-RELATED"/>
    <property type="match status" value="1"/>
</dbReference>
<comment type="catalytic activity">
    <reaction evidence="9 10">
        <text>L-glutamyl-tRNA(Gln) + L-glutamine + ATP + H2O = L-glutaminyl-tRNA(Gln) + L-glutamate + ADP + phosphate + H(+)</text>
        <dbReference type="Rhea" id="RHEA:17521"/>
        <dbReference type="Rhea" id="RHEA-COMP:9681"/>
        <dbReference type="Rhea" id="RHEA-COMP:9684"/>
        <dbReference type="ChEBI" id="CHEBI:15377"/>
        <dbReference type="ChEBI" id="CHEBI:15378"/>
        <dbReference type="ChEBI" id="CHEBI:29985"/>
        <dbReference type="ChEBI" id="CHEBI:30616"/>
        <dbReference type="ChEBI" id="CHEBI:43474"/>
        <dbReference type="ChEBI" id="CHEBI:58359"/>
        <dbReference type="ChEBI" id="CHEBI:78520"/>
        <dbReference type="ChEBI" id="CHEBI:78521"/>
        <dbReference type="ChEBI" id="CHEBI:456216"/>
    </reaction>
</comment>
<dbReference type="Pfam" id="PF02934">
    <property type="entry name" value="GatB_N"/>
    <property type="match status" value="1"/>
</dbReference>
<gene>
    <name evidence="10" type="primary">gatB</name>
    <name evidence="13" type="ORF">SAMN06275492_11234</name>
</gene>
<dbReference type="GO" id="GO:0006412">
    <property type="term" value="P:translation"/>
    <property type="evidence" value="ECO:0007669"/>
    <property type="project" value="UniProtKB-UniRule"/>
</dbReference>
<evidence type="ECO:0000259" key="12">
    <source>
        <dbReference type="SMART" id="SM00845"/>
    </source>
</evidence>
<dbReference type="NCBIfam" id="NF004014">
    <property type="entry name" value="PRK05477.1-4"/>
    <property type="match status" value="1"/>
</dbReference>
<keyword evidence="6 10" id="KW-0648">Protein biosynthesis</keyword>
<dbReference type="Gene3D" id="1.10.10.410">
    <property type="match status" value="1"/>
</dbReference>
<keyword evidence="3 10" id="KW-0436">Ligase</keyword>
<evidence type="ECO:0000256" key="9">
    <source>
        <dbReference type="ARBA" id="ARBA00047913"/>
    </source>
</evidence>
<dbReference type="InterPro" id="IPR017959">
    <property type="entry name" value="Asn/Gln-tRNA_amidoTrfase_suB/E"/>
</dbReference>
<dbReference type="OrthoDB" id="9804078at2"/>
<evidence type="ECO:0000256" key="6">
    <source>
        <dbReference type="ARBA" id="ARBA00022917"/>
    </source>
</evidence>
<evidence type="ECO:0000256" key="1">
    <source>
        <dbReference type="ARBA" id="ARBA00005306"/>
    </source>
</evidence>
<dbReference type="SUPFAM" id="SSF89095">
    <property type="entry name" value="GatB/YqeY motif"/>
    <property type="match status" value="1"/>
</dbReference>
<keyword evidence="4 10" id="KW-0547">Nucleotide-binding</keyword>
<evidence type="ECO:0000313" key="13">
    <source>
        <dbReference type="EMBL" id="SMG27231.1"/>
    </source>
</evidence>
<evidence type="ECO:0000256" key="2">
    <source>
        <dbReference type="ARBA" id="ARBA00011123"/>
    </source>
</evidence>
<dbReference type="Gene3D" id="1.10.150.380">
    <property type="entry name" value="GatB domain, N-terminal subdomain"/>
    <property type="match status" value="1"/>
</dbReference>
<dbReference type="EMBL" id="FXBB01000012">
    <property type="protein sequence ID" value="SMG27231.1"/>
    <property type="molecule type" value="Genomic_DNA"/>
</dbReference>
<proteinExistence type="inferred from homology"/>
<dbReference type="HAMAP" id="MF_00121">
    <property type="entry name" value="GatB"/>
    <property type="match status" value="1"/>
</dbReference>
<comment type="similarity">
    <text evidence="1 10">Belongs to the GatB/GatE family. GatB subfamily.</text>
</comment>
<dbReference type="GO" id="GO:0005524">
    <property type="term" value="F:ATP binding"/>
    <property type="evidence" value="ECO:0007669"/>
    <property type="project" value="UniProtKB-KW"/>
</dbReference>
<evidence type="ECO:0000256" key="11">
    <source>
        <dbReference type="SAM" id="MobiDB-lite"/>
    </source>
</evidence>
<evidence type="ECO:0000256" key="8">
    <source>
        <dbReference type="ARBA" id="ARBA00047380"/>
    </source>
</evidence>
<dbReference type="SMART" id="SM00845">
    <property type="entry name" value="GatB_Yqey"/>
    <property type="match status" value="1"/>
</dbReference>
<reference evidence="14" key="1">
    <citation type="submission" date="2017-04" db="EMBL/GenBank/DDBJ databases">
        <authorList>
            <person name="Varghese N."/>
            <person name="Submissions S."/>
        </authorList>
    </citation>
    <scope>NUCLEOTIDE SEQUENCE [LARGE SCALE GENOMIC DNA]</scope>
    <source>
        <strain evidence="14">USBA 82</strain>
    </source>
</reference>
<dbReference type="STRING" id="561720.SAMN06275492_11234"/>
<keyword evidence="5 10" id="KW-0067">ATP-binding</keyword>
<feature type="region of interest" description="Disordered" evidence="11">
    <location>
        <begin position="257"/>
        <end position="277"/>
    </location>
</feature>
<dbReference type="InterPro" id="IPR017958">
    <property type="entry name" value="Gln-tRNA_amidoTrfase_suB_CS"/>
</dbReference>
<evidence type="ECO:0000313" key="14">
    <source>
        <dbReference type="Proteomes" id="UP000193355"/>
    </source>
</evidence>
<dbReference type="InterPro" id="IPR004413">
    <property type="entry name" value="GatB"/>
</dbReference>
<dbReference type="InterPro" id="IPR018027">
    <property type="entry name" value="Asn/Gln_amidotransferase"/>
</dbReference>
<dbReference type="NCBIfam" id="TIGR00133">
    <property type="entry name" value="gatB"/>
    <property type="match status" value="1"/>
</dbReference>
<dbReference type="EC" id="6.3.5.-" evidence="10"/>
<dbReference type="SUPFAM" id="SSF55931">
    <property type="entry name" value="Glutamine synthetase/guanido kinase"/>
    <property type="match status" value="1"/>
</dbReference>
<evidence type="ECO:0000256" key="3">
    <source>
        <dbReference type="ARBA" id="ARBA00022598"/>
    </source>
</evidence>
<dbReference type="PROSITE" id="PS01234">
    <property type="entry name" value="GATB"/>
    <property type="match status" value="1"/>
</dbReference>
<feature type="domain" description="Asn/Gln amidotransferase" evidence="12">
    <location>
        <begin position="336"/>
        <end position="486"/>
    </location>
</feature>
<protein>
    <recommendedName>
        <fullName evidence="10">Aspartyl/glutamyl-tRNA(Asn/Gln) amidotransferase subunit B</fullName>
        <shortName evidence="10">Asp/Glu-ADT subunit B</shortName>
        <ecNumber evidence="10">6.3.5.-</ecNumber>
    </recommendedName>
</protein>
<dbReference type="Pfam" id="PF02637">
    <property type="entry name" value="GatB_Yqey"/>
    <property type="match status" value="1"/>
</dbReference>
<dbReference type="InterPro" id="IPR042114">
    <property type="entry name" value="GatB_C_1"/>
</dbReference>
<evidence type="ECO:0000256" key="5">
    <source>
        <dbReference type="ARBA" id="ARBA00022840"/>
    </source>
</evidence>
<dbReference type="NCBIfam" id="NF004012">
    <property type="entry name" value="PRK05477.1-2"/>
    <property type="match status" value="1"/>
</dbReference>
<dbReference type="InterPro" id="IPR006075">
    <property type="entry name" value="Asn/Gln-tRNA_Trfase_suB/E_cat"/>
</dbReference>
<dbReference type="GO" id="GO:0050566">
    <property type="term" value="F:asparaginyl-tRNA synthase (glutamine-hydrolyzing) activity"/>
    <property type="evidence" value="ECO:0007669"/>
    <property type="project" value="RHEA"/>
</dbReference>
<dbReference type="PANTHER" id="PTHR11659:SF0">
    <property type="entry name" value="GLUTAMYL-TRNA(GLN) AMIDOTRANSFERASE SUBUNIT B, MITOCHONDRIAL"/>
    <property type="match status" value="1"/>
</dbReference>
<dbReference type="GO" id="GO:0070681">
    <property type="term" value="P:glutaminyl-tRNAGln biosynthesis via transamidation"/>
    <property type="evidence" value="ECO:0007669"/>
    <property type="project" value="TreeGrafter"/>
</dbReference>
<comment type="function">
    <text evidence="7 10">Allows the formation of correctly charged Asn-tRNA(Asn) or Gln-tRNA(Gln) through the transamidation of misacylated Asp-tRNA(Asn) or Glu-tRNA(Gln) in organisms which lack either or both of asparaginyl-tRNA or glutaminyl-tRNA synthetases. The reaction takes place in the presence of glutamine and ATP through an activated phospho-Asp-tRNA(Asn) or phospho-Glu-tRNA(Gln).</text>
</comment>
<dbReference type="InterPro" id="IPR003789">
    <property type="entry name" value="Asn/Gln_tRNA_amidoTrase-B-like"/>
</dbReference>
<keyword evidence="14" id="KW-1185">Reference proteome</keyword>
<accession>A0A1X7JGQ6</accession>
<dbReference type="Proteomes" id="UP000193355">
    <property type="component" value="Unassembled WGS sequence"/>
</dbReference>
<dbReference type="AlphaFoldDB" id="A0A1X7JGQ6"/>
<evidence type="ECO:0000256" key="7">
    <source>
        <dbReference type="ARBA" id="ARBA00024799"/>
    </source>
</evidence>
<comment type="catalytic activity">
    <reaction evidence="8 10">
        <text>L-aspartyl-tRNA(Asn) + L-glutamine + ATP + H2O = L-asparaginyl-tRNA(Asn) + L-glutamate + ADP + phosphate + 2 H(+)</text>
        <dbReference type="Rhea" id="RHEA:14513"/>
        <dbReference type="Rhea" id="RHEA-COMP:9674"/>
        <dbReference type="Rhea" id="RHEA-COMP:9677"/>
        <dbReference type="ChEBI" id="CHEBI:15377"/>
        <dbReference type="ChEBI" id="CHEBI:15378"/>
        <dbReference type="ChEBI" id="CHEBI:29985"/>
        <dbReference type="ChEBI" id="CHEBI:30616"/>
        <dbReference type="ChEBI" id="CHEBI:43474"/>
        <dbReference type="ChEBI" id="CHEBI:58359"/>
        <dbReference type="ChEBI" id="CHEBI:78515"/>
        <dbReference type="ChEBI" id="CHEBI:78516"/>
        <dbReference type="ChEBI" id="CHEBI:456216"/>
    </reaction>
</comment>
<comment type="subunit">
    <text evidence="2 10">Heterotrimer of A, B and C subunits.</text>
</comment>
<dbReference type="GO" id="GO:0016740">
    <property type="term" value="F:transferase activity"/>
    <property type="evidence" value="ECO:0007669"/>
    <property type="project" value="UniProtKB-KW"/>
</dbReference>
<organism evidence="13 14">
    <name type="scientific">Dethiosulfovibrio salsuginis</name>
    <dbReference type="NCBI Taxonomy" id="561720"/>
    <lineage>
        <taxon>Bacteria</taxon>
        <taxon>Thermotogati</taxon>
        <taxon>Synergistota</taxon>
        <taxon>Synergistia</taxon>
        <taxon>Synergistales</taxon>
        <taxon>Dethiosulfovibrionaceae</taxon>
        <taxon>Dethiosulfovibrio</taxon>
    </lineage>
</organism>
<sequence length="488" mass="53793">MSLTFTTVIGLEIHVQLATKTKLFCGCSTDYIGAVPNSNICPLCTGQPGTLPVLNERAVELGIRAGLALGCRINKVTRFDRKNYFYPDLPKAYQISEFYVPIAEKGSLTLVGDDGEPHKVGITRLHLEEDAGKLVHGASDGRIVGSTQSFVDYNRSSVPLAEIVSDPDITSPRMAKDYVSTVRQMVRYLGVSDGDMEKGSMRVDANISQKVSDGRWGDRVEIKNMNSLRALERALEYEIERQRAILSDGGRIKQETRNWDDSAGVTSSSRSKEESNDYRYFTEPDLPPLVLSQEFIDGIARSLPELPWEKKARYEEEYALPSDDIGVLTEQVDLAHFFEDCVSHGASPSRASNWVRTEVLRVINEGGGHISSFPISPKSLAGLLRLVEDKKISTTAAKEVFDGMVSGMELEKAIESCGVTAGALTGDALLQVVRSIIEGNQDVVEVIRAGQDKKDKKKKFLQGQIMREARGQADPREVSEILDSELSL</sequence>
<dbReference type="GO" id="GO:0050567">
    <property type="term" value="F:glutaminyl-tRNA synthase (glutamine-hydrolyzing) activity"/>
    <property type="evidence" value="ECO:0007669"/>
    <property type="project" value="UniProtKB-UniRule"/>
</dbReference>
<dbReference type="RefSeq" id="WP_085544436.1">
    <property type="nucleotide sequence ID" value="NZ_FXBB01000012.1"/>
</dbReference>
<keyword evidence="13" id="KW-0808">Transferase</keyword>
<name>A0A1X7JGQ6_9BACT</name>
<evidence type="ECO:0000256" key="4">
    <source>
        <dbReference type="ARBA" id="ARBA00022741"/>
    </source>
</evidence>
<evidence type="ECO:0000256" key="10">
    <source>
        <dbReference type="HAMAP-Rule" id="MF_00121"/>
    </source>
</evidence>
<dbReference type="InterPro" id="IPR023168">
    <property type="entry name" value="GatB_Yqey_C_2"/>
</dbReference>
<dbReference type="InterPro" id="IPR014746">
    <property type="entry name" value="Gln_synth/guanido_kin_cat_dom"/>
</dbReference>